<accession>A0A2G9H095</accession>
<reference evidence="2" key="1">
    <citation type="journal article" date="2018" name="Gigascience">
        <title>Genome assembly of the Pink Ipe (Handroanthus impetiginosus, Bignoniaceae), a highly valued, ecologically keystone Neotropical timber forest tree.</title>
        <authorList>
            <person name="Silva-Junior O.B."/>
            <person name="Grattapaglia D."/>
            <person name="Novaes E."/>
            <person name="Collevatti R.G."/>
        </authorList>
    </citation>
    <scope>NUCLEOTIDE SEQUENCE [LARGE SCALE GENOMIC DNA]</scope>
    <source>
        <strain evidence="2">cv. UFG-1</strain>
    </source>
</reference>
<dbReference type="EMBL" id="NKXS01003073">
    <property type="protein sequence ID" value="PIN10948.1"/>
    <property type="molecule type" value="Genomic_DNA"/>
</dbReference>
<gene>
    <name evidence="1" type="ORF">CDL12_16438</name>
</gene>
<evidence type="ECO:0000313" key="1">
    <source>
        <dbReference type="EMBL" id="PIN10948.1"/>
    </source>
</evidence>
<comment type="caution">
    <text evidence="1">The sequence shown here is derived from an EMBL/GenBank/DDBJ whole genome shotgun (WGS) entry which is preliminary data.</text>
</comment>
<evidence type="ECO:0000313" key="2">
    <source>
        <dbReference type="Proteomes" id="UP000231279"/>
    </source>
</evidence>
<organism evidence="1 2">
    <name type="scientific">Handroanthus impetiginosus</name>
    <dbReference type="NCBI Taxonomy" id="429701"/>
    <lineage>
        <taxon>Eukaryota</taxon>
        <taxon>Viridiplantae</taxon>
        <taxon>Streptophyta</taxon>
        <taxon>Embryophyta</taxon>
        <taxon>Tracheophyta</taxon>
        <taxon>Spermatophyta</taxon>
        <taxon>Magnoliopsida</taxon>
        <taxon>eudicotyledons</taxon>
        <taxon>Gunneridae</taxon>
        <taxon>Pentapetalae</taxon>
        <taxon>asterids</taxon>
        <taxon>lamiids</taxon>
        <taxon>Lamiales</taxon>
        <taxon>Bignoniaceae</taxon>
        <taxon>Crescentiina</taxon>
        <taxon>Tabebuia alliance</taxon>
        <taxon>Handroanthus</taxon>
    </lineage>
</organism>
<proteinExistence type="predicted"/>
<dbReference type="Proteomes" id="UP000231279">
    <property type="component" value="Unassembled WGS sequence"/>
</dbReference>
<protein>
    <submittedName>
        <fullName evidence="1">Uncharacterized protein</fullName>
    </submittedName>
</protein>
<dbReference type="AlphaFoldDB" id="A0A2G9H095"/>
<sequence>MKFHITCLPQTAAFKFRLRSATITPLYQIYNYIQIYNSRRARVPGNTKVAFRSLRLFVPLSRNTILVKTSIHVLFHKYTHKYSFSDYRYKYIQENERISIGGV</sequence>
<name>A0A2G9H095_9LAMI</name>
<keyword evidence="2" id="KW-1185">Reference proteome</keyword>